<dbReference type="PANTHER" id="PTHR33420">
    <property type="entry name" value="FIMBRIAL SUBUNIT ELFA-RELATED"/>
    <property type="match status" value="1"/>
</dbReference>
<keyword evidence="1" id="KW-0732">Signal</keyword>
<dbReference type="PANTHER" id="PTHR33420:SF26">
    <property type="entry name" value="FIMBRIAL SUBUNIT"/>
    <property type="match status" value="1"/>
</dbReference>
<dbReference type="GO" id="GO:0009289">
    <property type="term" value="C:pilus"/>
    <property type="evidence" value="ECO:0007669"/>
    <property type="project" value="InterPro"/>
</dbReference>
<dbReference type="InterPro" id="IPR050263">
    <property type="entry name" value="Bact_Fimbrial_Adh_Pro"/>
</dbReference>
<protein>
    <submittedName>
        <fullName evidence="3">Type 1 fimbrial protein</fullName>
    </submittedName>
</protein>
<accession>A0AAU6VE62</accession>
<dbReference type="Gene3D" id="2.60.40.1090">
    <property type="entry name" value="Fimbrial-type adhesion domain"/>
    <property type="match status" value="1"/>
</dbReference>
<reference evidence="3" key="1">
    <citation type="submission" date="2022-03" db="EMBL/GenBank/DDBJ databases">
        <title>Sea Food Isolates.</title>
        <authorList>
            <person name="Li c."/>
        </authorList>
    </citation>
    <scope>NUCLEOTIDE SEQUENCE</scope>
    <source>
        <strain evidence="3">19MO03SA05</strain>
    </source>
</reference>
<sequence length="183" mass="19028">MKKFKQLSLSILVASSFVVISGSTLAASGGVVNFSGKVVNTPCGISTETATQNITFNDISKAHLSTDGATSEIRDLNIDLVNCDLSAPEGSEEAFRSVTVSFTGSTNGNNNTELATVGGTGAAIVIANTGGTPLEINAAEGNQVKLDPGTNNLRYVTWVKKGTGQEVTEGDFMAVANFRLTYQ</sequence>
<feature type="signal peptide" evidence="1">
    <location>
        <begin position="1"/>
        <end position="26"/>
    </location>
</feature>
<feature type="domain" description="Fimbrial-type adhesion" evidence="2">
    <location>
        <begin position="33"/>
        <end position="183"/>
    </location>
</feature>
<dbReference type="GO" id="GO:0043709">
    <property type="term" value="P:cell adhesion involved in single-species biofilm formation"/>
    <property type="evidence" value="ECO:0007669"/>
    <property type="project" value="TreeGrafter"/>
</dbReference>
<organism evidence="3">
    <name type="scientific">bacterium 19MO03SA05</name>
    <dbReference type="NCBI Taxonomy" id="2920620"/>
    <lineage>
        <taxon>Bacteria</taxon>
    </lineage>
</organism>
<dbReference type="Pfam" id="PF00419">
    <property type="entry name" value="Fimbrial"/>
    <property type="match status" value="1"/>
</dbReference>
<dbReference type="InterPro" id="IPR008966">
    <property type="entry name" value="Adhesion_dom_sf"/>
</dbReference>
<dbReference type="InterPro" id="IPR036937">
    <property type="entry name" value="Adhesion_dom_fimbrial_sf"/>
</dbReference>
<dbReference type="AlphaFoldDB" id="A0AAU6VE62"/>
<dbReference type="InterPro" id="IPR000259">
    <property type="entry name" value="Adhesion_dom_fimbrial"/>
</dbReference>
<gene>
    <name evidence="3" type="ORF">MRM63_12920</name>
</gene>
<dbReference type="EMBL" id="CP095350">
    <property type="protein sequence ID" value="XAG84390.1"/>
    <property type="molecule type" value="Genomic_DNA"/>
</dbReference>
<proteinExistence type="predicted"/>
<evidence type="ECO:0000259" key="2">
    <source>
        <dbReference type="Pfam" id="PF00419"/>
    </source>
</evidence>
<evidence type="ECO:0000313" key="3">
    <source>
        <dbReference type="EMBL" id="XAG84390.1"/>
    </source>
</evidence>
<name>A0AAU6VE62_UNCXX</name>
<feature type="chain" id="PRO_5044020073" evidence="1">
    <location>
        <begin position="27"/>
        <end position="183"/>
    </location>
</feature>
<evidence type="ECO:0000256" key="1">
    <source>
        <dbReference type="SAM" id="SignalP"/>
    </source>
</evidence>
<dbReference type="SUPFAM" id="SSF49401">
    <property type="entry name" value="Bacterial adhesins"/>
    <property type="match status" value="1"/>
</dbReference>